<dbReference type="AlphaFoldDB" id="A0A9I9EDC3"/>
<accession>A0A9I9EDC3</accession>
<organism evidence="2">
    <name type="scientific">Cucumis melo</name>
    <name type="common">Muskmelon</name>
    <dbReference type="NCBI Taxonomy" id="3656"/>
    <lineage>
        <taxon>Eukaryota</taxon>
        <taxon>Viridiplantae</taxon>
        <taxon>Streptophyta</taxon>
        <taxon>Embryophyta</taxon>
        <taxon>Tracheophyta</taxon>
        <taxon>Spermatophyta</taxon>
        <taxon>Magnoliopsida</taxon>
        <taxon>eudicotyledons</taxon>
        <taxon>Gunneridae</taxon>
        <taxon>Pentapetalae</taxon>
        <taxon>rosids</taxon>
        <taxon>fabids</taxon>
        <taxon>Cucurbitales</taxon>
        <taxon>Cucurbitaceae</taxon>
        <taxon>Benincaseae</taxon>
        <taxon>Cucumis</taxon>
    </lineage>
</organism>
<feature type="transmembrane region" description="Helical" evidence="1">
    <location>
        <begin position="45"/>
        <end position="68"/>
    </location>
</feature>
<sequence length="98" mass="11433">PSLSSFFPYLFLLFLNTYPSSFFLSPFPLYPKAPSVGHHLNRLHLIYFPFSIFHLGIFYFFIFFGLMVTNFCLCFCSTVHLRALFACKPISMPVDLFL</sequence>
<protein>
    <submittedName>
        <fullName evidence="2">Uncharacterized protein</fullName>
    </submittedName>
</protein>
<keyword evidence="1" id="KW-0812">Transmembrane</keyword>
<proteinExistence type="predicted"/>
<feature type="transmembrane region" description="Helical" evidence="1">
    <location>
        <begin position="6"/>
        <end position="24"/>
    </location>
</feature>
<reference evidence="2" key="1">
    <citation type="submission" date="2023-03" db="UniProtKB">
        <authorList>
            <consortium name="EnsemblPlants"/>
        </authorList>
    </citation>
    <scope>IDENTIFICATION</scope>
</reference>
<keyword evidence="1" id="KW-0472">Membrane</keyword>
<name>A0A9I9EDC3_CUCME</name>
<evidence type="ECO:0000256" key="1">
    <source>
        <dbReference type="SAM" id="Phobius"/>
    </source>
</evidence>
<evidence type="ECO:0000313" key="2">
    <source>
        <dbReference type="EnsemblPlants" id="MELO3C032178.2.1"/>
    </source>
</evidence>
<keyword evidence="1" id="KW-1133">Transmembrane helix</keyword>
<dbReference type="EnsemblPlants" id="MELO3C032178.2.1">
    <property type="protein sequence ID" value="MELO3C032178.2.1"/>
    <property type="gene ID" value="MELO3C032178.2"/>
</dbReference>
<dbReference type="Gramene" id="MELO3C032178.2.1">
    <property type="protein sequence ID" value="MELO3C032178.2.1"/>
    <property type="gene ID" value="MELO3C032178.2"/>
</dbReference>